<dbReference type="Gene3D" id="3.30.70.270">
    <property type="match status" value="1"/>
</dbReference>
<evidence type="ECO:0000259" key="11">
    <source>
        <dbReference type="PROSITE" id="PS51218"/>
    </source>
</evidence>
<dbReference type="GO" id="GO:0003723">
    <property type="term" value="F:RNA binding"/>
    <property type="evidence" value="ECO:0007669"/>
    <property type="project" value="InterPro"/>
</dbReference>
<dbReference type="GO" id="GO:0003724">
    <property type="term" value="F:RNA helicase activity"/>
    <property type="evidence" value="ECO:0007669"/>
    <property type="project" value="InterPro"/>
</dbReference>
<accession>A0A2U8JQ63</accession>
<dbReference type="InterPro" id="IPR043502">
    <property type="entry name" value="DNA/RNA_pol_sf"/>
</dbReference>
<name>A0A2U8JQ63_9VIRU</name>
<keyword evidence="6" id="KW-0067">ATP-binding</keyword>
<sequence length="1662" mass="188801">MWREPKNAGMRKGSAKALRSVWRLESQKPNYMNSKHEKPIHIRPGFHHNKMTLVSKFRGKYSDAYLIPRAEQSMWWALRFGEMAGNLISGTCGTARRFVYGDMNDAARQFEMTTSRISLMCAQLAQNLRPSSLLVFLLQLATEFGFTPLDMVKKLLHLFSDASLCSTQLIQNMGLSVREFLVKWNFVSQDGQPNPNPPDRIEAEQSFDVDPQQAAACAGLLGGVAVILAAAFAGAKDYSPNKGFLKSIAEFGSKASKMKNGFYAVLVCVRDFSQFIRECVLNYFGSTPADSVVKAIDSLQYKFDGEPVSAEQIFRALTDLNTPEGEELMSGSEELLKVARATCCVLSKVVSGQLADTFKIPTGTVALLNNTLRTFEQRVKGAEIRQNVGNIKFVPYVVWISGEAGKGKSTAMTFLSRDLLNGLVAEDAMKYEVPSEDMRVFSANFTQEYHTGYHGQYLMRIDDICQDKPKTLKQSSAMQLIQWVSAIPSNVTQAALEDKKCPFVSKIVMCTSNLSHPNRDSEIYTNDAFLRRRNVVIRASGSDIEDPALKWNVKFELLDPLRTDVAPKRKFENYYDMAAYILEDYKVHFDRQKNLIEKVKCNSSDGFLKYLSERVSAEQSCQRRFVSRPDPTLSEEDSEESELSDSDEEWAPMPMFEYTTTDMSGTGETVTLQMIPDFITNIDTQHHLLTTSQVEYNRVMSVVSMIHLPTYRFLNGVLTSEDGDFTLSETDVRELAEQRPWEWDYTHVGESFDWFFETYSDPFEQSFWQTCKETAQQTFEQLATAVFESQKKMTQFWDRMVAHATWPRIFLALSGVAVACFGAYAAYKWRNWREIEAEESYTHDVGRAKPAAQMHKASYSHDVGRSRPQARMVSAVRSSFVESVFHKNMVTLRWIGGPLDEFKLNGLFIKDKMLLTCRHFFVGMSEGAMLEITRYPKFAPPISVQVAFRKENVIPLPGAEDAVLYNVVGGIDNFKDISKKFAKGVVPTEMDAAVPSLYPENETLIGGVSAFTKNMNVTYKMGTGAETATVVKGFVLNGFSRKGKSGSPLIADERTNRAPTIFGIQVAISSRFNSSYFEAISQDQIDAAMAEAEAQQSMLEQEDDRYDQEDEDAWFDAPEYIREMCKDSLEFVGPVKQIVPQPQQTRLRRSPLFETFEKLEGEKEYLPSVLRDSEVDVLAKSISGFSRKYGVIFHQSLDEVLREFIAEDSVVRSGGVRKLLTRDEILDGIHGQGLKGVELKTSPGIPLVFERGALPGKTKWITMGDDNQRTMSEEMWKVFDETEEKMRRGKRMNLTAYACLKDELRPLEKVEAKKTRTFIILPLIYNLLIRKYFGQWISKQHMLAGKISSCVGIDANTEWTALRQRLTAMGEEIEDFDYSDWDRSLHPEWFVAYADRVSAWYGDKKGSPGFVVRRALMDQLTYMNVQVGAWLLRTHGGNKSGCAITAEINTDIHDMLTYYVWNRICRDQGRLEIKSLSHFRERVSLALYGDDMLKATRKDVTHWFNGDAMKKVIEELGMHITPGDKNEANGFRIKTMDEVTFLKRRFISFPEDCGRVRAPLDKSVIQRIALWIHKSDSEIDATAENVRGALREAFFWGEDFFLDFRTRCHEAWCRSKCRHAAFPMVTYWAVADAWRSGYGDLLPARFQFSDVARPDEGSGEVE</sequence>
<proteinExistence type="predicted"/>
<feature type="compositionally biased region" description="Acidic residues" evidence="9">
    <location>
        <begin position="633"/>
        <end position="650"/>
    </location>
</feature>
<dbReference type="Gene3D" id="1.20.960.20">
    <property type="match status" value="1"/>
</dbReference>
<evidence type="ECO:0000256" key="4">
    <source>
        <dbReference type="ARBA" id="ARBA00022741"/>
    </source>
</evidence>
<keyword evidence="3" id="KW-0548">Nucleotidyltransferase</keyword>
<evidence type="ECO:0000256" key="6">
    <source>
        <dbReference type="ARBA" id="ARBA00022840"/>
    </source>
</evidence>
<dbReference type="CDD" id="cd23169">
    <property type="entry name" value="ps-ssRNAv-Picornavirales"/>
    <property type="match status" value="1"/>
</dbReference>
<reference evidence="12" key="1">
    <citation type="journal article" date="2018" name="J. Gen. Virol.">
        <title>Metagenomic analysis of Varroa-free Australian honey bees (Apis mellifera) shows a diverse Picornavirales virome.</title>
        <authorList>
            <person name="Roberts J.M."/>
            <person name="Anderson D.L."/>
            <person name="Durr P.A."/>
        </authorList>
    </citation>
    <scope>NUCLEOTIDE SEQUENCE</scope>
    <source>
        <strain evidence="12">NT-7</strain>
    </source>
</reference>
<dbReference type="InterPro" id="IPR014759">
    <property type="entry name" value="Helicase_SF3_ssRNA_vir"/>
</dbReference>
<dbReference type="GO" id="GO:0003968">
    <property type="term" value="F:RNA-directed RNA polymerase activity"/>
    <property type="evidence" value="ECO:0007669"/>
    <property type="project" value="UniProtKB-KW"/>
</dbReference>
<keyword evidence="4" id="KW-0547">Nucleotide-binding</keyword>
<evidence type="ECO:0000256" key="7">
    <source>
        <dbReference type="ARBA" id="ARBA00022953"/>
    </source>
</evidence>
<dbReference type="Pfam" id="PF00680">
    <property type="entry name" value="RdRP_1"/>
    <property type="match status" value="1"/>
</dbReference>
<dbReference type="GO" id="GO:0005524">
    <property type="term" value="F:ATP binding"/>
    <property type="evidence" value="ECO:0007669"/>
    <property type="project" value="UniProtKB-KW"/>
</dbReference>
<keyword evidence="2" id="KW-0808">Transferase</keyword>
<keyword evidence="8" id="KW-0175">Coiled coil</keyword>
<evidence type="ECO:0000256" key="8">
    <source>
        <dbReference type="SAM" id="Coils"/>
    </source>
</evidence>
<dbReference type="Pfam" id="PF00910">
    <property type="entry name" value="RNA_helicase"/>
    <property type="match status" value="1"/>
</dbReference>
<dbReference type="InterPro" id="IPR000605">
    <property type="entry name" value="Helicase_SF3_ssDNA/RNA_vir"/>
</dbReference>
<protein>
    <submittedName>
        <fullName evidence="12">Structural polyprotein</fullName>
    </submittedName>
</protein>
<reference evidence="12" key="2">
    <citation type="submission" date="2018-02" db="EMBL/GenBank/DDBJ databases">
        <authorList>
            <person name="Anderson D."/>
            <person name="Durr P."/>
        </authorList>
    </citation>
    <scope>NUCLEOTIDE SEQUENCE</scope>
    <source>
        <strain evidence="12">NT-7</strain>
    </source>
</reference>
<dbReference type="GO" id="GO:0039694">
    <property type="term" value="P:viral RNA genome replication"/>
    <property type="evidence" value="ECO:0007669"/>
    <property type="project" value="InterPro"/>
</dbReference>
<dbReference type="PROSITE" id="PS50507">
    <property type="entry name" value="RDRP_SSRNA_POS"/>
    <property type="match status" value="1"/>
</dbReference>
<evidence type="ECO:0000256" key="9">
    <source>
        <dbReference type="SAM" id="MobiDB-lite"/>
    </source>
</evidence>
<dbReference type="InterPro" id="IPR001205">
    <property type="entry name" value="RNA-dir_pol_C"/>
</dbReference>
<feature type="domain" description="SF3 helicase" evidence="11">
    <location>
        <begin position="376"/>
        <end position="552"/>
    </location>
</feature>
<feature type="region of interest" description="Disordered" evidence="9">
    <location>
        <begin position="622"/>
        <end position="650"/>
    </location>
</feature>
<keyword evidence="7" id="KW-0693">Viral RNA replication</keyword>
<evidence type="ECO:0000313" key="12">
    <source>
        <dbReference type="EMBL" id="AWK77845.1"/>
    </source>
</evidence>
<dbReference type="SUPFAM" id="SSF56672">
    <property type="entry name" value="DNA/RNA polymerases"/>
    <property type="match status" value="1"/>
</dbReference>
<feature type="coiled-coil region" evidence="8">
    <location>
        <begin position="1082"/>
        <end position="1109"/>
    </location>
</feature>
<evidence type="ECO:0000256" key="5">
    <source>
        <dbReference type="ARBA" id="ARBA00022801"/>
    </source>
</evidence>
<dbReference type="GO" id="GO:0006351">
    <property type="term" value="P:DNA-templated transcription"/>
    <property type="evidence" value="ECO:0007669"/>
    <property type="project" value="InterPro"/>
</dbReference>
<dbReference type="EMBL" id="MG995695">
    <property type="protein sequence ID" value="AWK77845.1"/>
    <property type="molecule type" value="Genomic_RNA"/>
</dbReference>
<evidence type="ECO:0000256" key="2">
    <source>
        <dbReference type="ARBA" id="ARBA00022679"/>
    </source>
</evidence>
<evidence type="ECO:0000259" key="10">
    <source>
        <dbReference type="PROSITE" id="PS50507"/>
    </source>
</evidence>
<organism evidence="12">
    <name type="scientific">Darwin bee virus 8</name>
    <dbReference type="NCBI Taxonomy" id="2201283"/>
    <lineage>
        <taxon>Viruses</taxon>
        <taxon>Riboviria</taxon>
        <taxon>Orthornavirae</taxon>
        <taxon>Pisuviricota</taxon>
        <taxon>Pisoniviricetes</taxon>
        <taxon>Picornavirales</taxon>
    </lineage>
</organism>
<dbReference type="InterPro" id="IPR043128">
    <property type="entry name" value="Rev_trsase/Diguanyl_cyclase"/>
</dbReference>
<dbReference type="GO" id="GO:0016787">
    <property type="term" value="F:hydrolase activity"/>
    <property type="evidence" value="ECO:0007669"/>
    <property type="project" value="UniProtKB-KW"/>
</dbReference>
<feature type="domain" description="RdRp catalytic" evidence="10">
    <location>
        <begin position="1371"/>
        <end position="1504"/>
    </location>
</feature>
<dbReference type="InterPro" id="IPR007094">
    <property type="entry name" value="RNA-dir_pol_PSvirus"/>
</dbReference>
<evidence type="ECO:0000256" key="3">
    <source>
        <dbReference type="ARBA" id="ARBA00022695"/>
    </source>
</evidence>
<keyword evidence="5" id="KW-0378">Hydrolase</keyword>
<dbReference type="PROSITE" id="PS51218">
    <property type="entry name" value="SF3_HELICASE_2"/>
    <property type="match status" value="1"/>
</dbReference>
<keyword evidence="1" id="KW-0696">RNA-directed RNA polymerase</keyword>
<evidence type="ECO:0000256" key="1">
    <source>
        <dbReference type="ARBA" id="ARBA00022484"/>
    </source>
</evidence>